<dbReference type="Proteomes" id="UP000681722">
    <property type="component" value="Unassembled WGS sequence"/>
</dbReference>
<keyword evidence="9" id="KW-1015">Disulfide bond</keyword>
<evidence type="ECO:0000256" key="4">
    <source>
        <dbReference type="ARBA" id="ARBA00022729"/>
    </source>
</evidence>
<evidence type="ECO:0000256" key="10">
    <source>
        <dbReference type="ARBA" id="ARBA00023170"/>
    </source>
</evidence>
<feature type="chain" id="PRO_5036409098" evidence="12">
    <location>
        <begin position="25"/>
        <end position="770"/>
    </location>
</feature>
<dbReference type="Proteomes" id="UP000677228">
    <property type="component" value="Unassembled WGS sequence"/>
</dbReference>
<keyword evidence="2" id="KW-1003">Cell membrane</keyword>
<evidence type="ECO:0000256" key="6">
    <source>
        <dbReference type="ARBA" id="ARBA00022840"/>
    </source>
</evidence>
<evidence type="ECO:0000313" key="16">
    <source>
        <dbReference type="EMBL" id="CAF0794910.1"/>
    </source>
</evidence>
<dbReference type="Proteomes" id="UP000663829">
    <property type="component" value="Unassembled WGS sequence"/>
</dbReference>
<evidence type="ECO:0000313" key="17">
    <source>
        <dbReference type="EMBL" id="CAF3524163.1"/>
    </source>
</evidence>
<dbReference type="InterPro" id="IPR050122">
    <property type="entry name" value="RTK"/>
</dbReference>
<name>A0A813P5S2_9BILA</name>
<dbReference type="InterPro" id="IPR001245">
    <property type="entry name" value="Ser-Thr/Tyr_kinase_cat_dom"/>
</dbReference>
<evidence type="ECO:0000313" key="19">
    <source>
        <dbReference type="Proteomes" id="UP000663829"/>
    </source>
</evidence>
<dbReference type="Pfam" id="PF07714">
    <property type="entry name" value="PK_Tyr_Ser-Thr"/>
    <property type="match status" value="1"/>
</dbReference>
<dbReference type="GO" id="GO:0005518">
    <property type="term" value="F:collagen binding"/>
    <property type="evidence" value="ECO:0007669"/>
    <property type="project" value="TreeGrafter"/>
</dbReference>
<dbReference type="AlphaFoldDB" id="A0A813P5S2"/>
<evidence type="ECO:0000313" key="15">
    <source>
        <dbReference type="EMBL" id="CAF0745440.1"/>
    </source>
</evidence>
<keyword evidence="5" id="KW-0547">Nucleotide-binding</keyword>
<dbReference type="PANTHER" id="PTHR24416:SF580">
    <property type="entry name" value="DISCOIDIN DOMAIN RECEPTOR, ISOFORM F"/>
    <property type="match status" value="1"/>
</dbReference>
<evidence type="ECO:0000256" key="7">
    <source>
        <dbReference type="ARBA" id="ARBA00022989"/>
    </source>
</evidence>
<gene>
    <name evidence="15" type="ORF">GPM918_LOCUS511</name>
    <name evidence="16" type="ORF">OVA965_LOCUS4333</name>
    <name evidence="17" type="ORF">SRO942_LOCUS512</name>
    <name evidence="18" type="ORF">TMI583_LOCUS4331</name>
</gene>
<dbReference type="Gene3D" id="3.30.200.20">
    <property type="entry name" value="Phosphorylase Kinase, domain 1"/>
    <property type="match status" value="1"/>
</dbReference>
<dbReference type="PRINTS" id="PR00109">
    <property type="entry name" value="TYRKINASE"/>
</dbReference>
<dbReference type="OrthoDB" id="6071166at2759"/>
<feature type="domain" description="F5/8 type C" evidence="14">
    <location>
        <begin position="29"/>
        <end position="180"/>
    </location>
</feature>
<dbReference type="Pfam" id="PF21114">
    <property type="entry name" value="DDR1-2_DS-like"/>
    <property type="match status" value="1"/>
</dbReference>
<dbReference type="InterPro" id="IPR000719">
    <property type="entry name" value="Prot_kinase_dom"/>
</dbReference>
<dbReference type="Gene3D" id="2.60.120.1190">
    <property type="match status" value="1"/>
</dbReference>
<dbReference type="EMBL" id="CAJNOK010001125">
    <property type="protein sequence ID" value="CAF0794910.1"/>
    <property type="molecule type" value="Genomic_DNA"/>
</dbReference>
<organism evidence="15 19">
    <name type="scientific">Didymodactylos carnosus</name>
    <dbReference type="NCBI Taxonomy" id="1234261"/>
    <lineage>
        <taxon>Eukaryota</taxon>
        <taxon>Metazoa</taxon>
        <taxon>Spiralia</taxon>
        <taxon>Gnathifera</taxon>
        <taxon>Rotifera</taxon>
        <taxon>Eurotatoria</taxon>
        <taxon>Bdelloidea</taxon>
        <taxon>Philodinida</taxon>
        <taxon>Philodinidae</taxon>
        <taxon>Didymodactylos</taxon>
    </lineage>
</organism>
<sequence length="770" mass="87762">MTYKHDWWLKTWLIAALCSFTVQFDPDTCQQPIGLENKILNSAFSASSIANKNTQPHYARIRSETNGWCPSRLITSDTYEYLEINLINLTIITLLEIQGGGQLMNEQFADNFRLEYKRHENMTWIKYKSFTGQEKLSGNINSYIPAMREILPIIVARKIRIIPLTDIPKKVCIRLELYGCLSTDDLLSYSMPQGDKRGFDVLFIDNTYDGKNSNGTLIDGLGQLTDGVLGADNYLADGGMGKPGYDWIGWKKSPKRISSVDIIFNFDHPRNFSLIKFYTNNMFSKDISLFNSVIIATSLDGLKFEPKLVYRSIRQDHSSMKSRFVEVPLKFLIGKILKITLSFNKKWILISEVKFESTVIISNTIRHTSTVGSLSPVIAEADGNSTCSISNSDIRQNNSPQHTLLISTTTSSNNTLKDTIHQTSTNPYLTAITDYENDNMITNPYASIDVCPNNKETVDEATNIQGPCGNSTYEMKLDARTIPSPLLVINDEQLIVEEKFGHGTFGMIFRGYVFLRHPEDTLKSVLIKSLSTNGNDEAKKCYEKEYEIFGQIKHINIANLLCYTTKNNYFVMEHSDLGDLYTFLSISSHEQKSVSMNIRLLLTNQIADAMCYLESKNIAHRDLSARNCLIYPEFELKITNSAMASPQFKSHYYQMKDNLYPLRWISPESIANTQFTSQSDVWAFGICLWEIMTDCSTMPYSTLSDEEVLYWLLTMSNSPIKKSGLQLSRPICMSKELLDLMSECWRAYQDRPTFKEIHTFLNKRTDGMVL</sequence>
<dbReference type="InterPro" id="IPR011009">
    <property type="entry name" value="Kinase-like_dom_sf"/>
</dbReference>
<keyword evidence="7" id="KW-1133">Transmembrane helix</keyword>
<evidence type="ECO:0000256" key="8">
    <source>
        <dbReference type="ARBA" id="ARBA00023136"/>
    </source>
</evidence>
<evidence type="ECO:0000313" key="18">
    <source>
        <dbReference type="EMBL" id="CAF3577843.1"/>
    </source>
</evidence>
<dbReference type="GO" id="GO:0010976">
    <property type="term" value="P:positive regulation of neuron projection development"/>
    <property type="evidence" value="ECO:0007669"/>
    <property type="project" value="TreeGrafter"/>
</dbReference>
<evidence type="ECO:0000256" key="2">
    <source>
        <dbReference type="ARBA" id="ARBA00022475"/>
    </source>
</evidence>
<dbReference type="Pfam" id="PF00754">
    <property type="entry name" value="F5_F8_type_C"/>
    <property type="match status" value="1"/>
</dbReference>
<proteinExistence type="predicted"/>
<evidence type="ECO:0000259" key="14">
    <source>
        <dbReference type="PROSITE" id="PS50022"/>
    </source>
</evidence>
<dbReference type="PROSITE" id="PS50011">
    <property type="entry name" value="PROTEIN_KINASE_DOM"/>
    <property type="match status" value="1"/>
</dbReference>
<dbReference type="InterPro" id="IPR008979">
    <property type="entry name" value="Galactose-bd-like_sf"/>
</dbReference>
<dbReference type="Gene3D" id="1.10.510.10">
    <property type="entry name" value="Transferase(Phosphotransferase) domain 1"/>
    <property type="match status" value="1"/>
</dbReference>
<dbReference type="SUPFAM" id="SSF56112">
    <property type="entry name" value="Protein kinase-like (PK-like)"/>
    <property type="match status" value="1"/>
</dbReference>
<keyword evidence="8" id="KW-0472">Membrane</keyword>
<dbReference type="GO" id="GO:0051897">
    <property type="term" value="P:positive regulation of phosphatidylinositol 3-kinase/protein kinase B signal transduction"/>
    <property type="evidence" value="ECO:0007669"/>
    <property type="project" value="TreeGrafter"/>
</dbReference>
<dbReference type="Proteomes" id="UP000682733">
    <property type="component" value="Unassembled WGS sequence"/>
</dbReference>
<keyword evidence="11" id="KW-0325">Glycoprotein</keyword>
<comment type="subcellular location">
    <subcellularLocation>
        <location evidence="1">Cell membrane</location>
        <topology evidence="1">Single-pass type I membrane protein</topology>
    </subcellularLocation>
</comment>
<evidence type="ECO:0000256" key="3">
    <source>
        <dbReference type="ARBA" id="ARBA00022692"/>
    </source>
</evidence>
<dbReference type="InterPro" id="IPR048525">
    <property type="entry name" value="DDR1-2_DS-like"/>
</dbReference>
<keyword evidence="6" id="KW-0067">ATP-binding</keyword>
<evidence type="ECO:0000259" key="13">
    <source>
        <dbReference type="PROSITE" id="PS50011"/>
    </source>
</evidence>
<dbReference type="EMBL" id="CAJOBA010001125">
    <property type="protein sequence ID" value="CAF3577843.1"/>
    <property type="molecule type" value="Genomic_DNA"/>
</dbReference>
<dbReference type="InterPro" id="IPR000421">
    <property type="entry name" value="FA58C"/>
</dbReference>
<accession>A0A813P5S2</accession>
<reference evidence="15" key="1">
    <citation type="submission" date="2021-02" db="EMBL/GenBank/DDBJ databases">
        <authorList>
            <person name="Nowell W R."/>
        </authorList>
    </citation>
    <scope>NUCLEOTIDE SEQUENCE</scope>
</reference>
<dbReference type="GO" id="GO:0043235">
    <property type="term" value="C:receptor complex"/>
    <property type="evidence" value="ECO:0007669"/>
    <property type="project" value="TreeGrafter"/>
</dbReference>
<keyword evidence="4 12" id="KW-0732">Signal</keyword>
<keyword evidence="10" id="KW-0675">Receptor</keyword>
<dbReference type="PANTHER" id="PTHR24416">
    <property type="entry name" value="TYROSINE-PROTEIN KINASE RECEPTOR"/>
    <property type="match status" value="1"/>
</dbReference>
<keyword evidence="3" id="KW-0812">Transmembrane</keyword>
<feature type="domain" description="Protein kinase" evidence="13">
    <location>
        <begin position="494"/>
        <end position="761"/>
    </location>
</feature>
<comment type="caution">
    <text evidence="15">The sequence shown here is derived from an EMBL/GenBank/DDBJ whole genome shotgun (WGS) entry which is preliminary data.</text>
</comment>
<evidence type="ECO:0000256" key="12">
    <source>
        <dbReference type="SAM" id="SignalP"/>
    </source>
</evidence>
<evidence type="ECO:0000256" key="1">
    <source>
        <dbReference type="ARBA" id="ARBA00004251"/>
    </source>
</evidence>
<dbReference type="EMBL" id="CAJNOQ010000040">
    <property type="protein sequence ID" value="CAF0745440.1"/>
    <property type="molecule type" value="Genomic_DNA"/>
</dbReference>
<protein>
    <submittedName>
        <fullName evidence="15">Uncharacterized protein</fullName>
    </submittedName>
</protein>
<evidence type="ECO:0000256" key="5">
    <source>
        <dbReference type="ARBA" id="ARBA00022741"/>
    </source>
</evidence>
<feature type="signal peptide" evidence="12">
    <location>
        <begin position="1"/>
        <end position="24"/>
    </location>
</feature>
<dbReference type="GO" id="GO:0005886">
    <property type="term" value="C:plasma membrane"/>
    <property type="evidence" value="ECO:0007669"/>
    <property type="project" value="UniProtKB-SubCell"/>
</dbReference>
<dbReference type="SMART" id="SM00231">
    <property type="entry name" value="FA58C"/>
    <property type="match status" value="1"/>
</dbReference>
<dbReference type="EMBL" id="CAJOBC010000040">
    <property type="protein sequence ID" value="CAF3524163.1"/>
    <property type="molecule type" value="Genomic_DNA"/>
</dbReference>
<keyword evidence="19" id="KW-1185">Reference proteome</keyword>
<dbReference type="GO" id="GO:0038062">
    <property type="term" value="F:protein tyrosine kinase collagen receptor activity"/>
    <property type="evidence" value="ECO:0007669"/>
    <property type="project" value="TreeGrafter"/>
</dbReference>
<evidence type="ECO:0000256" key="11">
    <source>
        <dbReference type="ARBA" id="ARBA00023180"/>
    </source>
</evidence>
<dbReference type="PROSITE" id="PS50022">
    <property type="entry name" value="FA58C_3"/>
    <property type="match status" value="1"/>
</dbReference>
<dbReference type="SUPFAM" id="SSF49785">
    <property type="entry name" value="Galactose-binding domain-like"/>
    <property type="match status" value="1"/>
</dbReference>
<evidence type="ECO:0000256" key="9">
    <source>
        <dbReference type="ARBA" id="ARBA00023157"/>
    </source>
</evidence>
<dbReference type="Gene3D" id="2.60.120.260">
    <property type="entry name" value="Galactose-binding domain-like"/>
    <property type="match status" value="1"/>
</dbReference>
<dbReference type="GO" id="GO:0005524">
    <property type="term" value="F:ATP binding"/>
    <property type="evidence" value="ECO:0007669"/>
    <property type="project" value="UniProtKB-KW"/>
</dbReference>